<reference evidence="1 2" key="1">
    <citation type="submission" date="2016-02" db="EMBL/GenBank/DDBJ databases">
        <title>Band-tailed pigeon sequencing and assembly.</title>
        <authorList>
            <person name="Soares A.E."/>
            <person name="Novak B.J."/>
            <person name="Rice E.S."/>
            <person name="O'Connell B."/>
            <person name="Chang D."/>
            <person name="Weber S."/>
            <person name="Shapiro B."/>
        </authorList>
    </citation>
    <scope>NUCLEOTIDE SEQUENCE [LARGE SCALE GENOMIC DNA]</scope>
    <source>
        <strain evidence="1">BTP2013</strain>
        <tissue evidence="1">Blood</tissue>
    </source>
</reference>
<organism evidence="1 2">
    <name type="scientific">Patagioenas fasciata monilis</name>
    <dbReference type="NCBI Taxonomy" id="372326"/>
    <lineage>
        <taxon>Eukaryota</taxon>
        <taxon>Metazoa</taxon>
        <taxon>Chordata</taxon>
        <taxon>Craniata</taxon>
        <taxon>Vertebrata</taxon>
        <taxon>Euteleostomi</taxon>
        <taxon>Archelosauria</taxon>
        <taxon>Archosauria</taxon>
        <taxon>Dinosauria</taxon>
        <taxon>Saurischia</taxon>
        <taxon>Theropoda</taxon>
        <taxon>Coelurosauria</taxon>
        <taxon>Aves</taxon>
        <taxon>Neognathae</taxon>
        <taxon>Neoaves</taxon>
        <taxon>Columbimorphae</taxon>
        <taxon>Columbiformes</taxon>
        <taxon>Columbidae</taxon>
        <taxon>Patagioenas</taxon>
    </lineage>
</organism>
<proteinExistence type="predicted"/>
<evidence type="ECO:0000313" key="2">
    <source>
        <dbReference type="Proteomes" id="UP000190648"/>
    </source>
</evidence>
<dbReference type="Proteomes" id="UP000190648">
    <property type="component" value="Unassembled WGS sequence"/>
</dbReference>
<dbReference type="AlphaFoldDB" id="A0A1V4JGG3"/>
<protein>
    <submittedName>
        <fullName evidence="1">Uncharacterized protein</fullName>
    </submittedName>
</protein>
<keyword evidence="2" id="KW-1185">Reference proteome</keyword>
<name>A0A1V4JGG3_PATFA</name>
<dbReference type="EMBL" id="LSYS01007721">
    <property type="protein sequence ID" value="OPJ71258.1"/>
    <property type="molecule type" value="Genomic_DNA"/>
</dbReference>
<gene>
    <name evidence="1" type="ORF">AV530_017490</name>
</gene>
<sequence>MPFETRTLSGTFQMWESGERNMSCPCGCRLSKDKNIHVKEPIVKEEGKKVIHNRCLLCRHFNRIDASQQLMIRVVF</sequence>
<comment type="caution">
    <text evidence="1">The sequence shown here is derived from an EMBL/GenBank/DDBJ whole genome shotgun (WGS) entry which is preliminary data.</text>
</comment>
<accession>A0A1V4JGG3</accession>
<evidence type="ECO:0000313" key="1">
    <source>
        <dbReference type="EMBL" id="OPJ71258.1"/>
    </source>
</evidence>